<reference evidence="3 4" key="1">
    <citation type="submission" date="2019-08" db="EMBL/GenBank/DDBJ databases">
        <title>Bioinformatics analysis of the strain L3 and L5.</title>
        <authorList>
            <person name="Li X."/>
        </authorList>
    </citation>
    <scope>NUCLEOTIDE SEQUENCE [LARGE SCALE GENOMIC DNA]</scope>
    <source>
        <strain evidence="3 4">L5</strain>
    </source>
</reference>
<dbReference type="AlphaFoldDB" id="A0A7V7FXS1"/>
<dbReference type="Proteomes" id="UP000486760">
    <property type="component" value="Unassembled WGS sequence"/>
</dbReference>
<dbReference type="Pfam" id="PF03658">
    <property type="entry name" value="Ub-RnfH"/>
    <property type="match status" value="1"/>
</dbReference>
<dbReference type="NCBIfam" id="NF002490">
    <property type="entry name" value="PRK01777.1"/>
    <property type="match status" value="1"/>
</dbReference>
<comment type="caution">
    <text evidence="3">The sequence shown here is derived from an EMBL/GenBank/DDBJ whole genome shotgun (WGS) entry which is preliminary data.</text>
</comment>
<dbReference type="InterPro" id="IPR037021">
    <property type="entry name" value="RnfH_sf"/>
</dbReference>
<evidence type="ECO:0000256" key="2">
    <source>
        <dbReference type="HAMAP-Rule" id="MF_00460"/>
    </source>
</evidence>
<protein>
    <recommendedName>
        <fullName evidence="2">UPF0125 protein F0A17_16875</fullName>
    </recommendedName>
</protein>
<organism evidence="3 4">
    <name type="scientific">Billgrantia pellis</name>
    <dbReference type="NCBI Taxonomy" id="2606936"/>
    <lineage>
        <taxon>Bacteria</taxon>
        <taxon>Pseudomonadati</taxon>
        <taxon>Pseudomonadota</taxon>
        <taxon>Gammaproteobacteria</taxon>
        <taxon>Oceanospirillales</taxon>
        <taxon>Halomonadaceae</taxon>
        <taxon>Billgrantia</taxon>
    </lineage>
</organism>
<dbReference type="PANTHER" id="PTHR37483">
    <property type="entry name" value="UPF0125 PROTEIN RATB"/>
    <property type="match status" value="1"/>
</dbReference>
<dbReference type="Gene3D" id="3.10.20.280">
    <property type="entry name" value="RnfH-like"/>
    <property type="match status" value="1"/>
</dbReference>
<dbReference type="PANTHER" id="PTHR37483:SF1">
    <property type="entry name" value="UPF0125 PROTEIN RATB"/>
    <property type="match status" value="1"/>
</dbReference>
<accession>A0A7V7FXS1</accession>
<evidence type="ECO:0000256" key="1">
    <source>
        <dbReference type="ARBA" id="ARBA00010645"/>
    </source>
</evidence>
<keyword evidence="4" id="KW-1185">Reference proteome</keyword>
<name>A0A7V7FXS1_9GAMM</name>
<dbReference type="InterPro" id="IPR005346">
    <property type="entry name" value="RnfH"/>
</dbReference>
<comment type="similarity">
    <text evidence="1 2">Belongs to the UPF0125 (RnfH) family.</text>
</comment>
<dbReference type="RefSeq" id="WP_149329512.1">
    <property type="nucleotide sequence ID" value="NZ_VTPY01000006.1"/>
</dbReference>
<proteinExistence type="inferred from homology"/>
<dbReference type="HAMAP" id="MF_00460">
    <property type="entry name" value="UPF0125_RnfH"/>
    <property type="match status" value="1"/>
</dbReference>
<sequence length="102" mass="11438">MAADGTIRVEVAYALPDRQRIVTLEVREGITASEAVALAGMERLFPELPASAFTEAELGVFGRRLREPATHRLRDGDRVEIYRPLQVDPKRARLQRAGRSPR</sequence>
<gene>
    <name evidence="3" type="ORF">F0A17_16875</name>
</gene>
<evidence type="ECO:0000313" key="4">
    <source>
        <dbReference type="Proteomes" id="UP000486760"/>
    </source>
</evidence>
<dbReference type="SUPFAM" id="SSF54285">
    <property type="entry name" value="MoaD/ThiS"/>
    <property type="match status" value="1"/>
</dbReference>
<dbReference type="EMBL" id="VTPY01000006">
    <property type="protein sequence ID" value="KAA0010875.1"/>
    <property type="molecule type" value="Genomic_DNA"/>
</dbReference>
<dbReference type="InterPro" id="IPR016155">
    <property type="entry name" value="Mopterin_synth/thiamin_S_b"/>
</dbReference>
<evidence type="ECO:0000313" key="3">
    <source>
        <dbReference type="EMBL" id="KAA0010875.1"/>
    </source>
</evidence>